<protein>
    <recommendedName>
        <fullName evidence="8">Ribonuclease R</fullName>
        <shortName evidence="8">RNase R</shortName>
        <ecNumber evidence="8">3.1.13.1</ecNumber>
    </recommendedName>
</protein>
<dbReference type="InterPro" id="IPR013223">
    <property type="entry name" value="RNase_B_OB_dom"/>
</dbReference>
<proteinExistence type="inferred from homology"/>
<evidence type="ECO:0000259" key="9">
    <source>
        <dbReference type="PROSITE" id="PS50126"/>
    </source>
</evidence>
<dbReference type="InterPro" id="IPR050180">
    <property type="entry name" value="RNR_Ribonuclease"/>
</dbReference>
<dbReference type="InterPro" id="IPR003029">
    <property type="entry name" value="S1_domain"/>
</dbReference>
<dbReference type="PANTHER" id="PTHR23355:SF9">
    <property type="entry name" value="DIS3-LIKE EXONUCLEASE 2"/>
    <property type="match status" value="1"/>
</dbReference>
<dbReference type="InterPro" id="IPR040476">
    <property type="entry name" value="CSD2"/>
</dbReference>
<keyword evidence="6 8" id="KW-0269">Exonuclease</keyword>
<organism evidence="10 11">
    <name type="scientific">Algibacter pectinivorans</name>
    <dbReference type="NCBI Taxonomy" id="870482"/>
    <lineage>
        <taxon>Bacteria</taxon>
        <taxon>Pseudomonadati</taxon>
        <taxon>Bacteroidota</taxon>
        <taxon>Flavobacteriia</taxon>
        <taxon>Flavobacteriales</taxon>
        <taxon>Flavobacteriaceae</taxon>
        <taxon>Algibacter</taxon>
    </lineage>
</organism>
<dbReference type="Pfam" id="PF00773">
    <property type="entry name" value="RNB"/>
    <property type="match status" value="1"/>
</dbReference>
<dbReference type="SMART" id="SM00316">
    <property type="entry name" value="S1"/>
    <property type="match status" value="1"/>
</dbReference>
<dbReference type="GO" id="GO:0003723">
    <property type="term" value="F:RNA binding"/>
    <property type="evidence" value="ECO:0007669"/>
    <property type="project" value="UniProtKB-UniRule"/>
</dbReference>
<comment type="similarity">
    <text evidence="8">Belongs to the RNR ribonuclease family. RNase R subfamily.</text>
</comment>
<dbReference type="InterPro" id="IPR022966">
    <property type="entry name" value="RNase_II/R_CS"/>
</dbReference>
<evidence type="ECO:0000256" key="1">
    <source>
        <dbReference type="ARBA" id="ARBA00001849"/>
    </source>
</evidence>
<dbReference type="InterPro" id="IPR001900">
    <property type="entry name" value="RNase_II/R"/>
</dbReference>
<dbReference type="NCBIfam" id="TIGR02063">
    <property type="entry name" value="RNase_R"/>
    <property type="match status" value="1"/>
</dbReference>
<evidence type="ECO:0000256" key="4">
    <source>
        <dbReference type="ARBA" id="ARBA00022722"/>
    </source>
</evidence>
<keyword evidence="7 8" id="KW-0694">RNA-binding</keyword>
<dbReference type="InterPro" id="IPR011805">
    <property type="entry name" value="RNase_R"/>
</dbReference>
<evidence type="ECO:0000256" key="8">
    <source>
        <dbReference type="HAMAP-Rule" id="MF_01895"/>
    </source>
</evidence>
<evidence type="ECO:0000256" key="6">
    <source>
        <dbReference type="ARBA" id="ARBA00022839"/>
    </source>
</evidence>
<dbReference type="PROSITE" id="PS01175">
    <property type="entry name" value="RIBONUCLEASE_II"/>
    <property type="match status" value="1"/>
</dbReference>
<dbReference type="Proteomes" id="UP000199439">
    <property type="component" value="Unassembled WGS sequence"/>
</dbReference>
<dbReference type="AlphaFoldDB" id="A0A1I1NP55"/>
<dbReference type="STRING" id="870482.SAMN04487987_102276"/>
<keyword evidence="4 8" id="KW-0540">Nuclease</keyword>
<dbReference type="Pfam" id="PF17876">
    <property type="entry name" value="CSD2"/>
    <property type="match status" value="1"/>
</dbReference>
<dbReference type="SMART" id="SM00955">
    <property type="entry name" value="RNB"/>
    <property type="match status" value="1"/>
</dbReference>
<dbReference type="PANTHER" id="PTHR23355">
    <property type="entry name" value="RIBONUCLEASE"/>
    <property type="match status" value="1"/>
</dbReference>
<dbReference type="SMART" id="SM00357">
    <property type="entry name" value="CSP"/>
    <property type="match status" value="2"/>
</dbReference>
<evidence type="ECO:0000256" key="7">
    <source>
        <dbReference type="ARBA" id="ARBA00022884"/>
    </source>
</evidence>
<dbReference type="PROSITE" id="PS50126">
    <property type="entry name" value="S1"/>
    <property type="match status" value="1"/>
</dbReference>
<dbReference type="CDD" id="cd04471">
    <property type="entry name" value="S1_RNase_R"/>
    <property type="match status" value="1"/>
</dbReference>
<dbReference type="GO" id="GO:0006402">
    <property type="term" value="P:mRNA catabolic process"/>
    <property type="evidence" value="ECO:0007669"/>
    <property type="project" value="TreeGrafter"/>
</dbReference>
<comment type="subcellular location">
    <subcellularLocation>
        <location evidence="2 8">Cytoplasm</location>
    </subcellularLocation>
</comment>
<dbReference type="InterPro" id="IPR004476">
    <property type="entry name" value="RNase_II/RNase_R"/>
</dbReference>
<dbReference type="EC" id="3.1.13.1" evidence="8"/>
<evidence type="ECO:0000313" key="11">
    <source>
        <dbReference type="Proteomes" id="UP000199439"/>
    </source>
</evidence>
<keyword evidence="5 8" id="KW-0378">Hydrolase</keyword>
<dbReference type="Pfam" id="PF00575">
    <property type="entry name" value="S1"/>
    <property type="match status" value="1"/>
</dbReference>
<dbReference type="Gene3D" id="2.40.50.140">
    <property type="entry name" value="Nucleic acid-binding proteins"/>
    <property type="match status" value="3"/>
</dbReference>
<dbReference type="GO" id="GO:0005829">
    <property type="term" value="C:cytosol"/>
    <property type="evidence" value="ECO:0007669"/>
    <property type="project" value="UniProtKB-ARBA"/>
</dbReference>
<dbReference type="NCBIfam" id="TIGR00358">
    <property type="entry name" value="3_prime_RNase"/>
    <property type="match status" value="1"/>
</dbReference>
<dbReference type="HAMAP" id="MF_01895">
    <property type="entry name" value="RNase_R"/>
    <property type="match status" value="1"/>
</dbReference>
<evidence type="ECO:0000313" key="10">
    <source>
        <dbReference type="EMBL" id="SFC96543.1"/>
    </source>
</evidence>
<sequence>MSKKRKGKSKKNGISNLTNTILSILKKERNQSFNYKQIAAKLGVNDASSRNQIIKTLAKLTAQQELEEVERGKFKAVVNTEYHIGTLDLGTKGNGYVICDDFEDDVFIASNNINKALHGDEVEFYAYKRKKRGKSEGEITNIIKRAKSEYVGVIQIHEKKNFAFVVVDGNKMYKDIFVPNNKINKAEDGDKVLVLLEDWPEKSDSPNGKILKVLGKPGEHNTEIHAILAEYGLPLEFPHEVEEFANNIDTSITEKEIANRRDMRKDLTFTIDPKDAKDFDDALSFEVLDNGLYEIGIHIADVSHYLQEGTVLDDEAYERATSVYLVDRVVPMLPEVLSNNACSLRPHEEKYTFSAVFQINDKAEIKNQWFGRTVTYSDARYAYEEAQAVIESKTNTIPAEVSLTGKTYQTNQKLADAILKMDELAKIMRGRRMRDGAISFDKVEVKFNLDEQANPVGVFFKTSKDANKLIEEFMLLANRKVSEFVGKQDPKKTFVYRVHDEPDDSKLASLQNVVGRFGYKLNFKDRKSTTASLNNLLKEVNGKKEQNLVDTLTIRSMSKAEYTTHNIGHYGLAFNYYSHFTSPIRRYPDVMAHRLLQHYLDGGKSANEDVYEEKCNHSSNMENLATKAERDSIKYMQIRFMEDHKDEDFVGVITGVTDWGIYVEIISNKCEGMVSVRDMKDDHYAFDQDLYAMVGKNNGLVYQLGDEVIVKVKNTDLVKKHLDFNLLGKPQQ</sequence>
<keyword evidence="11" id="KW-1185">Reference proteome</keyword>
<evidence type="ECO:0000256" key="5">
    <source>
        <dbReference type="ARBA" id="ARBA00022801"/>
    </source>
</evidence>
<comment type="catalytic activity">
    <reaction evidence="1 8">
        <text>Exonucleolytic cleavage in the 3'- to 5'-direction to yield nucleoside 5'-phosphates.</text>
        <dbReference type="EC" id="3.1.13.1"/>
    </reaction>
</comment>
<evidence type="ECO:0000256" key="2">
    <source>
        <dbReference type="ARBA" id="ARBA00004496"/>
    </source>
</evidence>
<evidence type="ECO:0000256" key="3">
    <source>
        <dbReference type="ARBA" id="ARBA00022490"/>
    </source>
</evidence>
<dbReference type="GO" id="GO:0008859">
    <property type="term" value="F:exoribonuclease II activity"/>
    <property type="evidence" value="ECO:0007669"/>
    <property type="project" value="UniProtKB-UniRule"/>
</dbReference>
<reference evidence="11" key="1">
    <citation type="submission" date="2016-10" db="EMBL/GenBank/DDBJ databases">
        <authorList>
            <person name="Varghese N."/>
            <person name="Submissions S."/>
        </authorList>
    </citation>
    <scope>NUCLEOTIDE SEQUENCE [LARGE SCALE GENOMIC DNA]</scope>
    <source>
        <strain evidence="11">DSM 25730</strain>
    </source>
</reference>
<dbReference type="RefSeq" id="WP_092849425.1">
    <property type="nucleotide sequence ID" value="NZ_FOMI01000002.1"/>
</dbReference>
<gene>
    <name evidence="8" type="primary">rnr</name>
    <name evidence="10" type="ORF">SAMN04487987_102276</name>
</gene>
<dbReference type="SUPFAM" id="SSF50249">
    <property type="entry name" value="Nucleic acid-binding proteins"/>
    <property type="match status" value="3"/>
</dbReference>
<accession>A0A1I1NP55</accession>
<dbReference type="Pfam" id="PF08206">
    <property type="entry name" value="OB_RNB"/>
    <property type="match status" value="1"/>
</dbReference>
<name>A0A1I1NP55_9FLAO</name>
<dbReference type="InterPro" id="IPR012340">
    <property type="entry name" value="NA-bd_OB-fold"/>
</dbReference>
<feature type="domain" description="S1 motif" evidence="9">
    <location>
        <begin position="646"/>
        <end position="727"/>
    </location>
</feature>
<dbReference type="InterPro" id="IPR011129">
    <property type="entry name" value="CSD"/>
</dbReference>
<dbReference type="EMBL" id="FOMI01000002">
    <property type="protein sequence ID" value="SFC96543.1"/>
    <property type="molecule type" value="Genomic_DNA"/>
</dbReference>
<dbReference type="OrthoDB" id="9764149at2"/>
<keyword evidence="3 8" id="KW-0963">Cytoplasm</keyword>
<comment type="function">
    <text evidence="8">3'-5' exoribonuclease that releases 5'-nucleoside monophosphates and is involved in maturation of structured RNAs.</text>
</comment>